<dbReference type="AlphaFoldDB" id="A0A835ZEL8"/>
<dbReference type="GO" id="GO:0005992">
    <property type="term" value="P:trehalose biosynthetic process"/>
    <property type="evidence" value="ECO:0007669"/>
    <property type="project" value="InterPro"/>
</dbReference>
<dbReference type="GO" id="GO:0004805">
    <property type="term" value="F:trehalose-phosphatase activity"/>
    <property type="evidence" value="ECO:0007669"/>
    <property type="project" value="UniProtKB-EC"/>
</dbReference>
<sequence>MTTGRHLASATPPANPVASMAPLQQHQRFHHQEQDLGIKIEVPQARQGRPKRERCLSVGSTNLLDNFHVLESLLKSRRLVLLLDYDGTLTPIVRDTLRALPSHFVTGIVTGRSLAKIRNFVDVPGIIYAGSHGYDILAPEPPSKSGRVAVTPPRNVGRDDDAPAQAEARQDQNQQEKEQQQGNGVAENGCAQGGRSSNGFAGGGPEGVRYQVAGEFLPAMQQIRQELEEAVGSVPGAEVEDNTYSISVHYRNCPRREVPRVREIVGQVQASHKGIRLRHGKEVFELQPDVHWNKGCAVVWMLEMLGLSAPASESPTDSGSGEGVHNGHFTEGGDVHNGFGLRNVRSHSAASSHTGDTCKKCEGAALSRTSSLDSSEPRLFRGERCVHGMQLRSQHEDTLNDEDEDAVYLSICQQVFTIFIGDDKADEDAFQVFTGESSSAQQPGLGILVSEESRATHAAYTLKNPQEVAELLSRLVSIGQSRSLQPARVCTCAGPHADGSTGVQKPEGLDSDTEGTHGDSGDNGDVDADENGGGKAGAEECDHIPAAPMLRQTSTSTVVASWDSCDASAALDAAADAAAATAAVTAAAAAAAAAASAVAAESVPRPLS</sequence>
<accession>A0A835ZEL8</accession>
<gene>
    <name evidence="4" type="ORF">JKP88DRAFT_300503</name>
</gene>
<keyword evidence="2" id="KW-0378">Hydrolase</keyword>
<evidence type="ECO:0000256" key="2">
    <source>
        <dbReference type="ARBA" id="ARBA00022801"/>
    </source>
</evidence>
<protein>
    <submittedName>
        <fullName evidence="4">Trehalose-phosphatase-domain-containing protein</fullName>
    </submittedName>
</protein>
<feature type="region of interest" description="Disordered" evidence="3">
    <location>
        <begin position="138"/>
        <end position="205"/>
    </location>
</feature>
<name>A0A835ZEL8_9STRA</name>
<organism evidence="4 5">
    <name type="scientific">Tribonema minus</name>
    <dbReference type="NCBI Taxonomy" id="303371"/>
    <lineage>
        <taxon>Eukaryota</taxon>
        <taxon>Sar</taxon>
        <taxon>Stramenopiles</taxon>
        <taxon>Ochrophyta</taxon>
        <taxon>PX clade</taxon>
        <taxon>Xanthophyceae</taxon>
        <taxon>Tribonematales</taxon>
        <taxon>Tribonemataceae</taxon>
        <taxon>Tribonema</taxon>
    </lineage>
</organism>
<reference evidence="4" key="1">
    <citation type="submission" date="2021-02" db="EMBL/GenBank/DDBJ databases">
        <title>First Annotated Genome of the Yellow-green Alga Tribonema minus.</title>
        <authorList>
            <person name="Mahan K.M."/>
        </authorList>
    </citation>
    <scope>NUCLEOTIDE SEQUENCE</scope>
    <source>
        <strain evidence="4">UTEX B ZZ1240</strain>
    </source>
</reference>
<dbReference type="PANTHER" id="PTHR43768">
    <property type="entry name" value="TREHALOSE 6-PHOSPHATE PHOSPHATASE"/>
    <property type="match status" value="1"/>
</dbReference>
<evidence type="ECO:0000256" key="3">
    <source>
        <dbReference type="SAM" id="MobiDB-lite"/>
    </source>
</evidence>
<dbReference type="InterPro" id="IPR003337">
    <property type="entry name" value="Trehalose_PPase"/>
</dbReference>
<dbReference type="OrthoDB" id="411251at2759"/>
<evidence type="ECO:0000313" key="4">
    <source>
        <dbReference type="EMBL" id="KAG5189920.1"/>
    </source>
</evidence>
<evidence type="ECO:0000313" key="5">
    <source>
        <dbReference type="Proteomes" id="UP000664859"/>
    </source>
</evidence>
<proteinExistence type="predicted"/>
<dbReference type="InterPro" id="IPR023214">
    <property type="entry name" value="HAD_sf"/>
</dbReference>
<feature type="region of interest" description="Disordered" evidence="3">
    <location>
        <begin position="309"/>
        <end position="336"/>
    </location>
</feature>
<dbReference type="InterPro" id="IPR036412">
    <property type="entry name" value="HAD-like_sf"/>
</dbReference>
<keyword evidence="5" id="KW-1185">Reference proteome</keyword>
<evidence type="ECO:0000256" key="1">
    <source>
        <dbReference type="ARBA" id="ARBA00000500"/>
    </source>
</evidence>
<dbReference type="EMBL" id="JAFCMP010000043">
    <property type="protein sequence ID" value="KAG5189920.1"/>
    <property type="molecule type" value="Genomic_DNA"/>
</dbReference>
<dbReference type="Pfam" id="PF02358">
    <property type="entry name" value="Trehalose_PPase"/>
    <property type="match status" value="1"/>
</dbReference>
<feature type="compositionally biased region" description="Basic and acidic residues" evidence="3">
    <location>
        <begin position="168"/>
        <end position="179"/>
    </location>
</feature>
<comment type="caution">
    <text evidence="4">The sequence shown here is derived from an EMBL/GenBank/DDBJ whole genome shotgun (WGS) entry which is preliminary data.</text>
</comment>
<feature type="region of interest" description="Disordered" evidence="3">
    <location>
        <begin position="495"/>
        <end position="540"/>
    </location>
</feature>
<dbReference type="Gene3D" id="3.40.50.1000">
    <property type="entry name" value="HAD superfamily/HAD-like"/>
    <property type="match status" value="3"/>
</dbReference>
<dbReference type="PANTHER" id="PTHR43768:SF3">
    <property type="entry name" value="TREHALOSE 6-PHOSPHATE PHOSPHATASE"/>
    <property type="match status" value="1"/>
</dbReference>
<comment type="catalytic activity">
    <reaction evidence="1">
        <text>alpha,alpha-trehalose 6-phosphate + H2O = alpha,alpha-trehalose + phosphate</text>
        <dbReference type="Rhea" id="RHEA:23420"/>
        <dbReference type="ChEBI" id="CHEBI:15377"/>
        <dbReference type="ChEBI" id="CHEBI:16551"/>
        <dbReference type="ChEBI" id="CHEBI:43474"/>
        <dbReference type="ChEBI" id="CHEBI:58429"/>
        <dbReference type="EC" id="3.1.3.12"/>
    </reaction>
</comment>
<dbReference type="Proteomes" id="UP000664859">
    <property type="component" value="Unassembled WGS sequence"/>
</dbReference>
<dbReference type="InterPro" id="IPR044651">
    <property type="entry name" value="OTSB-like"/>
</dbReference>
<dbReference type="Gene3D" id="3.30.70.1020">
    <property type="entry name" value="Trehalose-6-phosphate phosphatase related protein, domain 2"/>
    <property type="match status" value="1"/>
</dbReference>
<dbReference type="SUPFAM" id="SSF56784">
    <property type="entry name" value="HAD-like"/>
    <property type="match status" value="2"/>
</dbReference>